<dbReference type="EMBL" id="PRLP01000009">
    <property type="protein sequence ID" value="PPC78866.1"/>
    <property type="molecule type" value="Genomic_DNA"/>
</dbReference>
<gene>
    <name evidence="4" type="ORF">C4K68_03230</name>
</gene>
<evidence type="ECO:0000313" key="5">
    <source>
        <dbReference type="Proteomes" id="UP000238196"/>
    </source>
</evidence>
<feature type="region of interest" description="Disordered" evidence="2">
    <location>
        <begin position="1"/>
        <end position="20"/>
    </location>
</feature>
<keyword evidence="1" id="KW-0560">Oxidoreductase</keyword>
<evidence type="ECO:0000313" key="4">
    <source>
        <dbReference type="EMBL" id="PPC78866.1"/>
    </source>
</evidence>
<evidence type="ECO:0000256" key="2">
    <source>
        <dbReference type="SAM" id="MobiDB-lite"/>
    </source>
</evidence>
<reference evidence="4 5" key="1">
    <citation type="submission" date="2018-02" db="EMBL/GenBank/DDBJ databases">
        <title>novel marine gammaproteobacteria from coastal saline agro ecosystem.</title>
        <authorList>
            <person name="Krishnan R."/>
            <person name="Ramesh Kumar N."/>
        </authorList>
    </citation>
    <scope>NUCLEOTIDE SEQUENCE [LARGE SCALE GENOMIC DNA]</scope>
    <source>
        <strain evidence="4 5">228</strain>
    </source>
</reference>
<dbReference type="PANTHER" id="PTHR13847:SF289">
    <property type="entry name" value="GLYCINE OXIDASE"/>
    <property type="match status" value="1"/>
</dbReference>
<feature type="domain" description="FAD dependent oxidoreductase" evidence="3">
    <location>
        <begin position="24"/>
        <end position="414"/>
    </location>
</feature>
<dbReference type="PANTHER" id="PTHR13847">
    <property type="entry name" value="SARCOSINE DEHYDROGENASE-RELATED"/>
    <property type="match status" value="1"/>
</dbReference>
<sequence length="432" mass="46615">MSSQPQSVTHNDSHSSASRSSNTAVVIGGGIVGVCCALYLQRDGYQVTLIDPARPGDSTAKWSCGQMAVSEVIPLSKPGILKKIPGWLLDQQGPLALRPSAFPGILPWFLRFLACARHSRIVEIAAQMATLTEHVYDDYQPLLASCPDKQLLGQRPIIEVFDSVAGLEHERPHLDLRRDLGFKSEELDADAIADLEPALAGKFRHGLLFPDWRAVSDTEGFIAALTGSFIAQGGQRIQTQATRLVEQQGQASGVVLDNGQLCRADKIVVAAGTGSRPFFSQLGVSIPLAGIAGYQAVLPTPDVEFRHSVIYADGGFCFSPMVRGLQIGGTIEFAGEGAEPNFKRAEIILQKAKRLLPQLNTSQLEFGVGYRPFLPDTKPVIDQSRRLSNVFMAFGHGQLGLTLGATTGRLISDLVTGRRPAQDLTPFSASRF</sequence>
<dbReference type="GO" id="GO:0005737">
    <property type="term" value="C:cytoplasm"/>
    <property type="evidence" value="ECO:0007669"/>
    <property type="project" value="TreeGrafter"/>
</dbReference>
<dbReference type="OrthoDB" id="9805337at2"/>
<dbReference type="Gene3D" id="3.50.50.60">
    <property type="entry name" value="FAD/NAD(P)-binding domain"/>
    <property type="match status" value="2"/>
</dbReference>
<proteinExistence type="predicted"/>
<feature type="compositionally biased region" description="Polar residues" evidence="2">
    <location>
        <begin position="1"/>
        <end position="10"/>
    </location>
</feature>
<dbReference type="SUPFAM" id="SSF54373">
    <property type="entry name" value="FAD-linked reductases, C-terminal domain"/>
    <property type="match status" value="1"/>
</dbReference>
<comment type="caution">
    <text evidence="4">The sequence shown here is derived from an EMBL/GenBank/DDBJ whole genome shotgun (WGS) entry which is preliminary data.</text>
</comment>
<name>A0A2S5KX66_9PROT</name>
<dbReference type="InterPro" id="IPR036188">
    <property type="entry name" value="FAD/NAD-bd_sf"/>
</dbReference>
<accession>A0A2S5KX66</accession>
<dbReference type="InterPro" id="IPR006076">
    <property type="entry name" value="FAD-dep_OxRdtase"/>
</dbReference>
<dbReference type="Proteomes" id="UP000238196">
    <property type="component" value="Unassembled WGS sequence"/>
</dbReference>
<evidence type="ECO:0000259" key="3">
    <source>
        <dbReference type="Pfam" id="PF01266"/>
    </source>
</evidence>
<dbReference type="SUPFAM" id="SSF51905">
    <property type="entry name" value="FAD/NAD(P)-binding domain"/>
    <property type="match status" value="1"/>
</dbReference>
<dbReference type="Gene3D" id="3.30.9.10">
    <property type="entry name" value="D-Amino Acid Oxidase, subunit A, domain 2"/>
    <property type="match status" value="1"/>
</dbReference>
<dbReference type="AlphaFoldDB" id="A0A2S5KX66"/>
<dbReference type="Pfam" id="PF01266">
    <property type="entry name" value="DAO"/>
    <property type="match status" value="1"/>
</dbReference>
<dbReference type="GO" id="GO:0016491">
    <property type="term" value="F:oxidoreductase activity"/>
    <property type="evidence" value="ECO:0007669"/>
    <property type="project" value="UniProtKB-KW"/>
</dbReference>
<protein>
    <submittedName>
        <fullName evidence="4">Amino acid dehydrogenase</fullName>
    </submittedName>
</protein>
<evidence type="ECO:0000256" key="1">
    <source>
        <dbReference type="ARBA" id="ARBA00023002"/>
    </source>
</evidence>
<organism evidence="4 5">
    <name type="scientific">Proteobacteria bacterium 228</name>
    <dbReference type="NCBI Taxonomy" id="2083153"/>
    <lineage>
        <taxon>Bacteria</taxon>
        <taxon>Pseudomonadati</taxon>
        <taxon>Pseudomonadota</taxon>
    </lineage>
</organism>